<accession>A0A194Q9C6</accession>
<keyword evidence="6" id="KW-1185">Reference proteome</keyword>
<evidence type="ECO:0000256" key="2">
    <source>
        <dbReference type="ARBA" id="ARBA00022553"/>
    </source>
</evidence>
<dbReference type="GO" id="GO:0007283">
    <property type="term" value="P:spermatogenesis"/>
    <property type="evidence" value="ECO:0007669"/>
    <property type="project" value="InterPro"/>
</dbReference>
<protein>
    <submittedName>
        <fullName evidence="7">Spermatogenesis-associated protein 6 isoform X1</fullName>
    </submittedName>
    <submittedName>
        <fullName evidence="5">Uncharacterized protein C9orf68-like</fullName>
    </submittedName>
</protein>
<dbReference type="EMBL" id="KQ459324">
    <property type="protein sequence ID" value="KPJ01585.1"/>
    <property type="molecule type" value="Genomic_DNA"/>
</dbReference>
<dbReference type="RefSeq" id="XP_013177710.1">
    <property type="nucleotide sequence ID" value="XM_013322256.1"/>
</dbReference>
<dbReference type="STRING" id="66420.A0A194Q9C6"/>
<reference evidence="5 6" key="1">
    <citation type="journal article" date="2015" name="Nat. Commun.">
        <title>Outbred genome sequencing and CRISPR/Cas9 gene editing in butterflies.</title>
        <authorList>
            <person name="Li X."/>
            <person name="Fan D."/>
            <person name="Zhang W."/>
            <person name="Liu G."/>
            <person name="Zhang L."/>
            <person name="Zhao L."/>
            <person name="Fang X."/>
            <person name="Chen L."/>
            <person name="Dong Y."/>
            <person name="Chen Y."/>
            <person name="Ding Y."/>
            <person name="Zhao R."/>
            <person name="Feng M."/>
            <person name="Zhu Y."/>
            <person name="Feng Y."/>
            <person name="Jiang X."/>
            <person name="Zhu D."/>
            <person name="Xiang H."/>
            <person name="Feng X."/>
            <person name="Li S."/>
            <person name="Wang J."/>
            <person name="Zhang G."/>
            <person name="Kronforst M.R."/>
            <person name="Wang W."/>
        </authorList>
    </citation>
    <scope>NUCLEOTIDE SEQUENCE [LARGE SCALE GENOMIC DNA]</scope>
    <source>
        <strain evidence="5">Ya'a_city_454_Px</strain>
        <tissue evidence="5">Whole body</tissue>
    </source>
</reference>
<dbReference type="InterPro" id="IPR042769">
    <property type="entry name" value="SPATA6_fam"/>
</dbReference>
<dbReference type="GeneID" id="106125164"/>
<organism evidence="5 6">
    <name type="scientific">Papilio xuthus</name>
    <name type="common">Asian swallowtail butterfly</name>
    <dbReference type="NCBI Taxonomy" id="66420"/>
    <lineage>
        <taxon>Eukaryota</taxon>
        <taxon>Metazoa</taxon>
        <taxon>Ecdysozoa</taxon>
        <taxon>Arthropoda</taxon>
        <taxon>Hexapoda</taxon>
        <taxon>Insecta</taxon>
        <taxon>Pterygota</taxon>
        <taxon>Neoptera</taxon>
        <taxon>Endopterygota</taxon>
        <taxon>Lepidoptera</taxon>
        <taxon>Glossata</taxon>
        <taxon>Ditrysia</taxon>
        <taxon>Papilionoidea</taxon>
        <taxon>Papilionidae</taxon>
        <taxon>Papilioninae</taxon>
        <taxon>Papilio</taxon>
    </lineage>
</organism>
<dbReference type="KEGG" id="pxu:106125164"/>
<dbReference type="PANTHER" id="PTHR16435">
    <property type="entry name" value="SPERMATOGENESIS-ASSOCIATED PROTEIN 6 SPATA6"/>
    <property type="match status" value="1"/>
</dbReference>
<evidence type="ECO:0000313" key="7">
    <source>
        <dbReference type="RefSeq" id="XP_013177710.1"/>
    </source>
</evidence>
<keyword evidence="2" id="KW-0597">Phosphoprotein</keyword>
<dbReference type="AlphaFoldDB" id="A0A194Q9C6"/>
<dbReference type="OrthoDB" id="5963614at2759"/>
<dbReference type="GO" id="GO:0032027">
    <property type="term" value="F:myosin light chain binding"/>
    <property type="evidence" value="ECO:0007669"/>
    <property type="project" value="InterPro"/>
</dbReference>
<evidence type="ECO:0000313" key="5">
    <source>
        <dbReference type="EMBL" id="KPJ01585.1"/>
    </source>
</evidence>
<feature type="region of interest" description="Disordered" evidence="3">
    <location>
        <begin position="230"/>
        <end position="249"/>
    </location>
</feature>
<feature type="domain" description="Spermatogenesis-associated protein 6 N-terminal" evidence="4">
    <location>
        <begin position="9"/>
        <end position="148"/>
    </location>
</feature>
<dbReference type="InterPro" id="IPR032732">
    <property type="entry name" value="SPATA6_N"/>
</dbReference>
<gene>
    <name evidence="7" type="primary">LOC106125164</name>
    <name evidence="5" type="ORF">RR46_08622</name>
</gene>
<proteinExistence type="inferred from homology"/>
<feature type="compositionally biased region" description="Basic residues" evidence="3">
    <location>
        <begin position="233"/>
        <end position="249"/>
    </location>
</feature>
<dbReference type="PANTHER" id="PTHR16435:SF6">
    <property type="entry name" value="IP09370P"/>
    <property type="match status" value="1"/>
</dbReference>
<reference evidence="7" key="2">
    <citation type="submission" date="2025-04" db="UniProtKB">
        <authorList>
            <consortium name="RefSeq"/>
        </authorList>
    </citation>
    <scope>IDENTIFICATION</scope>
</reference>
<dbReference type="Proteomes" id="UP000694872">
    <property type="component" value="Unplaced"/>
</dbReference>
<comment type="similarity">
    <text evidence="1">Belongs to the SPATA6 family.</text>
</comment>
<dbReference type="Proteomes" id="UP000053268">
    <property type="component" value="Unassembled WGS sequence"/>
</dbReference>
<evidence type="ECO:0000256" key="1">
    <source>
        <dbReference type="ARBA" id="ARBA00006215"/>
    </source>
</evidence>
<dbReference type="GO" id="GO:0120212">
    <property type="term" value="C:sperm head-tail coupling apparatus"/>
    <property type="evidence" value="ECO:0007669"/>
    <property type="project" value="InterPro"/>
</dbReference>
<evidence type="ECO:0000313" key="6">
    <source>
        <dbReference type="Proteomes" id="UP000053268"/>
    </source>
</evidence>
<dbReference type="Pfam" id="PF14909">
    <property type="entry name" value="SPATA6"/>
    <property type="match status" value="1"/>
</dbReference>
<name>A0A194Q9C6_PAPXU</name>
<evidence type="ECO:0000259" key="4">
    <source>
        <dbReference type="Pfam" id="PF14909"/>
    </source>
</evidence>
<evidence type="ECO:0000256" key="3">
    <source>
        <dbReference type="SAM" id="MobiDB-lite"/>
    </source>
</evidence>
<sequence>MPKVIELTIQIDVQKVSCPGVWLCQSGRVSLIVFALGTSYQTCMLPPVFPLMFKDVFYFQKRFRETCALNNICCLLKNETIYCELVQWADSCESDKCMLLAQYLGALNDILFPPNTCSTDGVDLLMRRTKGFPGILSPKIEISTKVRIDEILNQKNKVPNGPVCNCEPGSDADGSRQKPVCHSPLYHRARCYGRGPFTNVRSRSRSIETKSCASFQPRESGYVSNIYLPDRRFRQHSRSPRRSPGRARRPYHVYNVEAPPTPFQPGNGTHNDNKDEYDDIDSRASDLNMKVGEPVNATLPEDERIQRLLVESRYIEEPRGGGARGRPHRPIPRQPCVCDICVRYHQLFHSDSGDS</sequence>